<organism evidence="5 6">
    <name type="scientific">Leucosporidium creatinivorum</name>
    <dbReference type="NCBI Taxonomy" id="106004"/>
    <lineage>
        <taxon>Eukaryota</taxon>
        <taxon>Fungi</taxon>
        <taxon>Dikarya</taxon>
        <taxon>Basidiomycota</taxon>
        <taxon>Pucciniomycotina</taxon>
        <taxon>Microbotryomycetes</taxon>
        <taxon>Leucosporidiales</taxon>
        <taxon>Leucosporidium</taxon>
    </lineage>
</organism>
<gene>
    <name evidence="5" type="ORF">BCR35DRAFT_309406</name>
</gene>
<dbReference type="InterPro" id="IPR007015">
    <property type="entry name" value="DNA_pol_V/MYBBP1A"/>
</dbReference>
<dbReference type="AlphaFoldDB" id="A0A1Y2DIM2"/>
<feature type="compositionally biased region" description="Acidic residues" evidence="4">
    <location>
        <begin position="738"/>
        <end position="749"/>
    </location>
</feature>
<dbReference type="GO" id="GO:0006355">
    <property type="term" value="P:regulation of DNA-templated transcription"/>
    <property type="evidence" value="ECO:0007669"/>
    <property type="project" value="InterPro"/>
</dbReference>
<dbReference type="EMBL" id="MCGR01000078">
    <property type="protein sequence ID" value="ORY58675.1"/>
    <property type="molecule type" value="Genomic_DNA"/>
</dbReference>
<feature type="compositionally biased region" description="Acidic residues" evidence="4">
    <location>
        <begin position="670"/>
        <end position="684"/>
    </location>
</feature>
<feature type="compositionally biased region" description="Polar residues" evidence="4">
    <location>
        <begin position="754"/>
        <end position="767"/>
    </location>
</feature>
<evidence type="ECO:0000256" key="2">
    <source>
        <dbReference type="ARBA" id="ARBA00006809"/>
    </source>
</evidence>
<dbReference type="InterPro" id="IPR016024">
    <property type="entry name" value="ARM-type_fold"/>
</dbReference>
<keyword evidence="3" id="KW-0539">Nucleus</keyword>
<dbReference type="GO" id="GO:0000182">
    <property type="term" value="F:rDNA binding"/>
    <property type="evidence" value="ECO:0007669"/>
    <property type="project" value="TreeGrafter"/>
</dbReference>
<protein>
    <submittedName>
        <fullName evidence="5">DNA polymerase phi-domain-containing protein</fullName>
    </submittedName>
</protein>
<evidence type="ECO:0000313" key="6">
    <source>
        <dbReference type="Proteomes" id="UP000193467"/>
    </source>
</evidence>
<dbReference type="InParanoid" id="A0A1Y2DIM2"/>
<dbReference type="PANTHER" id="PTHR13213:SF2">
    <property type="entry name" value="MYB-BINDING PROTEIN 1A"/>
    <property type="match status" value="1"/>
</dbReference>
<feature type="compositionally biased region" description="Basic residues" evidence="4">
    <location>
        <begin position="1247"/>
        <end position="1262"/>
    </location>
</feature>
<feature type="compositionally biased region" description="Acidic residues" evidence="4">
    <location>
        <begin position="810"/>
        <end position="825"/>
    </location>
</feature>
<reference evidence="5 6" key="1">
    <citation type="submission" date="2016-07" db="EMBL/GenBank/DDBJ databases">
        <title>Pervasive Adenine N6-methylation of Active Genes in Fungi.</title>
        <authorList>
            <consortium name="DOE Joint Genome Institute"/>
            <person name="Mondo S.J."/>
            <person name="Dannebaum R.O."/>
            <person name="Kuo R.C."/>
            <person name="Labutti K."/>
            <person name="Haridas S."/>
            <person name="Kuo A."/>
            <person name="Salamov A."/>
            <person name="Ahrendt S.R."/>
            <person name="Lipzen A."/>
            <person name="Sullivan W."/>
            <person name="Andreopoulos W.B."/>
            <person name="Clum A."/>
            <person name="Lindquist E."/>
            <person name="Daum C."/>
            <person name="Ramamoorthy G.K."/>
            <person name="Gryganskyi A."/>
            <person name="Culley D."/>
            <person name="Magnuson J.K."/>
            <person name="James T.Y."/>
            <person name="O'Malley M.A."/>
            <person name="Stajich J.E."/>
            <person name="Spatafora J.W."/>
            <person name="Visel A."/>
            <person name="Grigoriev I.V."/>
        </authorList>
    </citation>
    <scope>NUCLEOTIDE SEQUENCE [LARGE SCALE GENOMIC DNA]</scope>
    <source>
        <strain evidence="5 6">62-1032</strain>
    </source>
</reference>
<feature type="compositionally biased region" description="Basic and acidic residues" evidence="4">
    <location>
        <begin position="1206"/>
        <end position="1216"/>
    </location>
</feature>
<dbReference type="Pfam" id="PF04931">
    <property type="entry name" value="DNA_pol_phi"/>
    <property type="match status" value="1"/>
</dbReference>
<dbReference type="STRING" id="106004.A0A1Y2DIM2"/>
<evidence type="ECO:0000313" key="5">
    <source>
        <dbReference type="EMBL" id="ORY58675.1"/>
    </source>
</evidence>
<comment type="similarity">
    <text evidence="2">Belongs to the MYBBP1A family.</text>
</comment>
<sequence length="1262" mass="136214">MAPRTNGASSGSRPQGGAESILPLFPLLSSHDPPTRLDASLSLLTALPCLNSTSTPTAVATTDDADTPYAIKRLVTGLGSSNEASRQGFAVALTELLARLPADKAATVLPLILSTSTPTAGSESREERDLLFARLLGLHAVVRSGVLFRTEQDGESFKEVILALLALSGKKSWIREPAYWTLIEAVRTLLELDDEAVEWREEIAAWVIQRLLLDSREKARGWNPEKIALVLVLQTYGVEADYVSVLSPSFPSGNPLARSSLSALAQAIKGSVGEAESGPANGPKMGSNAVKTSKGGAPLPGAAPHFVWSEIFDLYFPAEDAKARPGKLAGKEPRAKWADVWRILVDQSLFAPPSLPLKATGFALLSLAIQRLPPTDVPALFGEGVVRTFGNHLRKTGDGEKTLSRVAEKLATSLPPFLAANPTVSLPLLKALVAPPFGSHLFDHKTIEKVVAKLDLKGTRGWVAYLKEFVIGAEQESEDGVVPQPEEEKIVTARRTWAFDQLLHVVKSGSVPKDDELIAGLLEFFAVLGWFEVRKSGKGARSYVPVPAFTESLQIAARSRFFSVLTALPGQPWLSRALALMENLEADSKHFNSINETEEEVAASRKAVKQMYAKLAGEEERNKIARSLVEGVVLLSYEEGEESLEALEQITDLLPLLFPGVTKAAPKAADDDEEMDSEDGEEPEPTTVLVDLLLELLHRPSAFVKGISQAAFTGFAEELGEQGMELLLEQIRPDVAEAAEDEDTEMADEEAPKASTSAVPTKASTNGKKAAPVEEDSDEDDFDSDDEDADVDEDFKNELLAALQASGVADEFDEEEGENDESEEEILDDDQMLALDDKLADIFRMNGGGRNTKKLDRTDDMHYRLRVVDLIDALAKQRSTNPLLILTLLPLFGIVRSTAVLEEELQTKATKILRSIVQAKKDAVVPATPDSALEALAELHTVAQTVEAAELGALCSQTAIYLVKAALASPAADAETSTAIADLYGDSFEIYLSTKNSKTKVQPLLTVDFAKRSPACAWELFERIVKSASGETSSVNAYRRMQAFEVAQALLTSYAALKTPTSKSAILASMPSYRSALLSTLTFSASSTPTTTGTFDASRLKDLLKFALAAIRLTLTSSSNDSTIVRKIWVADEWVKVGDELRKSERFAKAQGIQNSLKQVVGMIGGASSSEAAPVPKEGGKKKRKQEEVEVEVESTPKSKKGKKAVVAEKEKKETPSKVSAPEVEVEIEVEEEAEPETPAKGASAGKGKKEKKKGKKPKEKA</sequence>
<keyword evidence="6" id="KW-1185">Reference proteome</keyword>
<dbReference type="FunCoup" id="A0A1Y2DIM2">
    <property type="interactions" value="403"/>
</dbReference>
<feature type="compositionally biased region" description="Low complexity" evidence="4">
    <location>
        <begin position="1237"/>
        <end position="1246"/>
    </location>
</feature>
<feature type="compositionally biased region" description="Acidic residues" evidence="4">
    <location>
        <begin position="773"/>
        <end position="789"/>
    </location>
</feature>
<evidence type="ECO:0000256" key="1">
    <source>
        <dbReference type="ARBA" id="ARBA00004123"/>
    </source>
</evidence>
<dbReference type="PANTHER" id="PTHR13213">
    <property type="entry name" value="MYB-BINDING PROTEIN 1A FAMILY MEMBER"/>
    <property type="match status" value="1"/>
</dbReference>
<accession>A0A1Y2DIM2</accession>
<comment type="caution">
    <text evidence="5">The sequence shown here is derived from an EMBL/GenBank/DDBJ whole genome shotgun (WGS) entry which is preliminary data.</text>
</comment>
<dbReference type="OrthoDB" id="342531at2759"/>
<comment type="subcellular location">
    <subcellularLocation>
        <location evidence="1">Nucleus</location>
    </subcellularLocation>
</comment>
<dbReference type="Proteomes" id="UP000193467">
    <property type="component" value="Unassembled WGS sequence"/>
</dbReference>
<feature type="region of interest" description="Disordered" evidence="4">
    <location>
        <begin position="806"/>
        <end position="825"/>
    </location>
</feature>
<feature type="region of interest" description="Disordered" evidence="4">
    <location>
        <begin position="738"/>
        <end position="789"/>
    </location>
</feature>
<name>A0A1Y2DIM2_9BASI</name>
<evidence type="ECO:0000256" key="3">
    <source>
        <dbReference type="ARBA" id="ARBA00023242"/>
    </source>
</evidence>
<evidence type="ECO:0000256" key="4">
    <source>
        <dbReference type="SAM" id="MobiDB-lite"/>
    </source>
</evidence>
<feature type="region of interest" description="Disordered" evidence="4">
    <location>
        <begin position="664"/>
        <end position="684"/>
    </location>
</feature>
<proteinExistence type="inferred from homology"/>
<dbReference type="GO" id="GO:0005730">
    <property type="term" value="C:nucleolus"/>
    <property type="evidence" value="ECO:0007669"/>
    <property type="project" value="InterPro"/>
</dbReference>
<dbReference type="SUPFAM" id="SSF48371">
    <property type="entry name" value="ARM repeat"/>
    <property type="match status" value="1"/>
</dbReference>
<feature type="compositionally biased region" description="Acidic residues" evidence="4">
    <location>
        <begin position="1224"/>
        <end position="1236"/>
    </location>
</feature>
<feature type="region of interest" description="Disordered" evidence="4">
    <location>
        <begin position="1168"/>
        <end position="1262"/>
    </location>
</feature>